<dbReference type="InterPro" id="IPR049304">
    <property type="entry name" value="Gly_rich_dom"/>
</dbReference>
<name>A0A517DVE4_9FIRM</name>
<gene>
    <name evidence="3" type="ORF">SPTER_27130</name>
</gene>
<dbReference type="AlphaFoldDB" id="A0A517DVE4"/>
<protein>
    <recommendedName>
        <fullName evidence="2">Glycine-rich domain-containing protein</fullName>
    </recommendedName>
</protein>
<evidence type="ECO:0000313" key="3">
    <source>
        <dbReference type="EMBL" id="QDR81334.1"/>
    </source>
</evidence>
<dbReference type="Pfam" id="PF21722">
    <property type="entry name" value="Gly_rich_2"/>
    <property type="match status" value="1"/>
</dbReference>
<dbReference type="KEGG" id="sted:SPTER_27130"/>
<evidence type="ECO:0000259" key="2">
    <source>
        <dbReference type="Pfam" id="PF21722"/>
    </source>
</evidence>
<evidence type="ECO:0000313" key="4">
    <source>
        <dbReference type="Proteomes" id="UP000320776"/>
    </source>
</evidence>
<accession>A0A517DVE4</accession>
<dbReference type="RefSeq" id="WP_144350834.1">
    <property type="nucleotide sequence ID" value="NZ_CP036259.1"/>
</dbReference>
<reference evidence="3 4" key="1">
    <citation type="submission" date="2019-02" db="EMBL/GenBank/DDBJ databases">
        <title>Closed genome of Sporomusa termitida DSM 4440.</title>
        <authorList>
            <person name="Poehlein A."/>
            <person name="Daniel R."/>
        </authorList>
    </citation>
    <scope>NUCLEOTIDE SEQUENCE [LARGE SCALE GENOMIC DNA]</scope>
    <source>
        <strain evidence="3 4">DSM 4440</strain>
    </source>
</reference>
<dbReference type="EMBL" id="CP036259">
    <property type="protein sequence ID" value="QDR81334.1"/>
    <property type="molecule type" value="Genomic_DNA"/>
</dbReference>
<feature type="region of interest" description="Disordered" evidence="1">
    <location>
        <begin position="284"/>
        <end position="304"/>
    </location>
</feature>
<sequence length="353" mass="34564">MQQFIPIASTQTLTESRAEILNNDRTIMSCNSGTSFPTTHLEIGMFCFRTDLNQIFELRSLAPAWVLIADLNKTYTNKEYVDAQVATKVSLSDIATAPTANKILKLDANGQLPASITGNAATATTATTALAVAWSGIAGKPATFIPPFATRTTVGGIIAGSGLSINGSGILSADVPAIPSHGYRMFLYSGTFTVPEGVEEVWLSMCGGGGGGKQGHYVNEGTSHSGGGGGGAHAILAQNTTVTPGDVITITVGAGGNAASAGGTSSFGPYVSCAGGGGATGTSDGGNAGGPGGSPGTTGEASGSVGTGGGCIFGQGSGKPTVDAGGFGAGGAGGGSNGAAGSKGSRGFVLIQW</sequence>
<keyword evidence="4" id="KW-1185">Reference proteome</keyword>
<dbReference type="OrthoDB" id="1681113at2"/>
<feature type="domain" description="Glycine-rich" evidence="2">
    <location>
        <begin position="190"/>
        <end position="345"/>
    </location>
</feature>
<evidence type="ECO:0000256" key="1">
    <source>
        <dbReference type="SAM" id="MobiDB-lite"/>
    </source>
</evidence>
<feature type="compositionally biased region" description="Gly residues" evidence="1">
    <location>
        <begin position="284"/>
        <end position="296"/>
    </location>
</feature>
<dbReference type="Proteomes" id="UP000320776">
    <property type="component" value="Chromosome"/>
</dbReference>
<organism evidence="3 4">
    <name type="scientific">Sporomusa termitida</name>
    <dbReference type="NCBI Taxonomy" id="2377"/>
    <lineage>
        <taxon>Bacteria</taxon>
        <taxon>Bacillati</taxon>
        <taxon>Bacillota</taxon>
        <taxon>Negativicutes</taxon>
        <taxon>Selenomonadales</taxon>
        <taxon>Sporomusaceae</taxon>
        <taxon>Sporomusa</taxon>
    </lineage>
</organism>
<proteinExistence type="predicted"/>